<dbReference type="InterPro" id="IPR041633">
    <property type="entry name" value="Polbeta"/>
</dbReference>
<dbReference type="InterPro" id="IPR043519">
    <property type="entry name" value="NT_sf"/>
</dbReference>
<gene>
    <name evidence="2" type="ORF">ACETAC_02355</name>
</gene>
<evidence type="ECO:0000259" key="1">
    <source>
        <dbReference type="Pfam" id="PF18765"/>
    </source>
</evidence>
<dbReference type="KEGG" id="aaut:ACETAC_02355"/>
<evidence type="ECO:0000313" key="2">
    <source>
        <dbReference type="EMBL" id="QSZ27761.1"/>
    </source>
</evidence>
<dbReference type="RefSeq" id="WP_284680473.1">
    <property type="nucleotide sequence ID" value="NZ_CP060096.1"/>
</dbReference>
<accession>A0A975GB29</accession>
<reference evidence="2" key="1">
    <citation type="submission" date="2020-08" db="EMBL/GenBank/DDBJ databases">
        <title>Genomic insights into the carbon and energy metabolism of the first obligate autotrophic acetogenic bacterium Aceticella autotrophica gen. nov., sp. nov.</title>
        <authorList>
            <person name="Toshchakov S.V."/>
            <person name="Elcheninov A.G."/>
            <person name="Kublanov I.V."/>
            <person name="Frolov E.N."/>
            <person name="Lebedinsky A.V."/>
        </authorList>
    </citation>
    <scope>NUCLEOTIDE SEQUENCE</scope>
    <source>
        <strain evidence="2">3443-3Ac</strain>
    </source>
</reference>
<proteinExistence type="predicted"/>
<dbReference type="EMBL" id="CP060096">
    <property type="protein sequence ID" value="QSZ27761.1"/>
    <property type="molecule type" value="Genomic_DNA"/>
</dbReference>
<evidence type="ECO:0000313" key="3">
    <source>
        <dbReference type="Proteomes" id="UP000671913"/>
    </source>
</evidence>
<feature type="domain" description="Polymerase beta nucleotidyltransferase" evidence="1">
    <location>
        <begin position="12"/>
        <end position="102"/>
    </location>
</feature>
<organism evidence="2 3">
    <name type="scientific">Aceticella autotrophica</name>
    <dbReference type="NCBI Taxonomy" id="2755338"/>
    <lineage>
        <taxon>Bacteria</taxon>
        <taxon>Bacillati</taxon>
        <taxon>Bacillota</taxon>
        <taxon>Clostridia</taxon>
        <taxon>Thermoanaerobacterales</taxon>
        <taxon>Thermoanaerobacteraceae</taxon>
        <taxon>Aceticella</taxon>
    </lineage>
</organism>
<keyword evidence="3" id="KW-1185">Reference proteome</keyword>
<sequence length="117" mass="13520">MSGLLERDLKFIEEAANKYSEIEEIIIFGSRAMGNYKKGSDVDLALKGPNVNRKTVIRLSDDLNEEYPLPYFFDVVNYNDISNQELKQHIDHVGKTIYKKKRLNISSSNMSDEVQKF</sequence>
<dbReference type="Proteomes" id="UP000671913">
    <property type="component" value="Chromosome"/>
</dbReference>
<dbReference type="Gene3D" id="3.30.460.10">
    <property type="entry name" value="Beta Polymerase, domain 2"/>
    <property type="match status" value="1"/>
</dbReference>
<protein>
    <submittedName>
        <fullName evidence="2">Nucleotidyltransferase domain-containing protein</fullName>
    </submittedName>
</protein>
<name>A0A975GB29_9THEO</name>
<dbReference type="Pfam" id="PF18765">
    <property type="entry name" value="Polbeta"/>
    <property type="match status" value="1"/>
</dbReference>
<dbReference type="SUPFAM" id="SSF81301">
    <property type="entry name" value="Nucleotidyltransferase"/>
    <property type="match status" value="1"/>
</dbReference>
<dbReference type="CDD" id="cd05403">
    <property type="entry name" value="NT_KNTase_like"/>
    <property type="match status" value="1"/>
</dbReference>
<dbReference type="AlphaFoldDB" id="A0A975GB29"/>